<reference evidence="6" key="1">
    <citation type="submission" date="2011-02" db="EMBL/GenBank/DDBJ databases">
        <title>The complete genome of Planctomyces brasiliensis DSM 5305.</title>
        <authorList>
            <person name="Lucas S."/>
            <person name="Copeland A."/>
            <person name="Lapidus A."/>
            <person name="Bruce D."/>
            <person name="Goodwin L."/>
            <person name="Pitluck S."/>
            <person name="Kyrpides N."/>
            <person name="Mavromatis K."/>
            <person name="Pagani I."/>
            <person name="Ivanova N."/>
            <person name="Ovchinnikova G."/>
            <person name="Lu M."/>
            <person name="Detter J.C."/>
            <person name="Han C."/>
            <person name="Land M."/>
            <person name="Hauser L."/>
            <person name="Markowitz V."/>
            <person name="Cheng J.-F."/>
            <person name="Hugenholtz P."/>
            <person name="Woyke T."/>
            <person name="Wu D."/>
            <person name="Tindall B."/>
            <person name="Pomrenke H.G."/>
            <person name="Brambilla E."/>
            <person name="Klenk H.-P."/>
            <person name="Eisen J.A."/>
        </authorList>
    </citation>
    <scope>NUCLEOTIDE SEQUENCE [LARGE SCALE GENOMIC DNA]</scope>
    <source>
        <strain evidence="6">ATCC 49424 / DSM 5305 / JCM 21570 / NBRC 103401 / IFAM 1448</strain>
    </source>
</reference>
<keyword evidence="1 3" id="KW-0732">Signal</keyword>
<evidence type="ECO:0000259" key="4">
    <source>
        <dbReference type="PROSITE" id="PS51352"/>
    </source>
</evidence>
<keyword evidence="2" id="KW-0676">Redox-active center</keyword>
<protein>
    <submittedName>
        <fullName evidence="5">Thioredoxin domain-containing protein</fullName>
    </submittedName>
</protein>
<evidence type="ECO:0000313" key="6">
    <source>
        <dbReference type="Proteomes" id="UP000006860"/>
    </source>
</evidence>
<dbReference type="PANTHER" id="PTHR15337">
    <property type="entry name" value="ANTERIOR GRADIENT PROTEIN-RELATED"/>
    <property type="match status" value="1"/>
</dbReference>
<dbReference type="PROSITE" id="PS00194">
    <property type="entry name" value="THIOREDOXIN_1"/>
    <property type="match status" value="1"/>
</dbReference>
<dbReference type="PROSITE" id="PS51352">
    <property type="entry name" value="THIOREDOXIN_2"/>
    <property type="match status" value="1"/>
</dbReference>
<dbReference type="Pfam" id="PF13098">
    <property type="entry name" value="Thioredoxin_2"/>
    <property type="match status" value="1"/>
</dbReference>
<dbReference type="AlphaFoldDB" id="F0SGJ7"/>
<feature type="domain" description="Thioredoxin" evidence="4">
    <location>
        <begin position="12"/>
        <end position="139"/>
    </location>
</feature>
<accession>F0SGJ7</accession>
<feature type="signal peptide" evidence="3">
    <location>
        <begin position="1"/>
        <end position="27"/>
    </location>
</feature>
<dbReference type="PANTHER" id="PTHR15337:SF11">
    <property type="entry name" value="THIOREDOXIN DOMAIN-CONTAINING PROTEIN"/>
    <property type="match status" value="1"/>
</dbReference>
<dbReference type="Proteomes" id="UP000006860">
    <property type="component" value="Chromosome"/>
</dbReference>
<evidence type="ECO:0000313" key="5">
    <source>
        <dbReference type="EMBL" id="ADY61602.1"/>
    </source>
</evidence>
<dbReference type="InterPro" id="IPR013766">
    <property type="entry name" value="Thioredoxin_domain"/>
</dbReference>
<evidence type="ECO:0000256" key="1">
    <source>
        <dbReference type="ARBA" id="ARBA00022729"/>
    </source>
</evidence>
<dbReference type="InterPro" id="IPR036249">
    <property type="entry name" value="Thioredoxin-like_sf"/>
</dbReference>
<organism evidence="5 6">
    <name type="scientific">Rubinisphaera brasiliensis (strain ATCC 49424 / DSM 5305 / JCM 21570 / IAM 15109 / NBRC 103401 / IFAM 1448)</name>
    <name type="common">Planctomyces brasiliensis</name>
    <dbReference type="NCBI Taxonomy" id="756272"/>
    <lineage>
        <taxon>Bacteria</taxon>
        <taxon>Pseudomonadati</taxon>
        <taxon>Planctomycetota</taxon>
        <taxon>Planctomycetia</taxon>
        <taxon>Planctomycetales</taxon>
        <taxon>Planctomycetaceae</taxon>
        <taxon>Rubinisphaera</taxon>
    </lineage>
</organism>
<dbReference type="Gene3D" id="3.40.30.10">
    <property type="entry name" value="Glutaredoxin"/>
    <property type="match status" value="1"/>
</dbReference>
<gene>
    <name evidence="5" type="ordered locus">Plabr_4025</name>
</gene>
<dbReference type="STRING" id="756272.Plabr_4025"/>
<dbReference type="KEGG" id="pbs:Plabr_4025"/>
<dbReference type="EMBL" id="CP002546">
    <property type="protein sequence ID" value="ADY61602.1"/>
    <property type="molecule type" value="Genomic_DNA"/>
</dbReference>
<dbReference type="InterPro" id="IPR012336">
    <property type="entry name" value="Thioredoxin-like_fold"/>
</dbReference>
<dbReference type="InterPro" id="IPR051099">
    <property type="entry name" value="AGR/TXD"/>
</dbReference>
<proteinExistence type="predicted"/>
<name>F0SGJ7_RUBBR</name>
<evidence type="ECO:0000256" key="2">
    <source>
        <dbReference type="ARBA" id="ARBA00023284"/>
    </source>
</evidence>
<dbReference type="InterPro" id="IPR017937">
    <property type="entry name" value="Thioredoxin_CS"/>
</dbReference>
<dbReference type="HOGENOM" id="CLU_933463_0_0_0"/>
<dbReference type="OrthoDB" id="267639at2"/>
<keyword evidence="6" id="KW-1185">Reference proteome</keyword>
<feature type="chain" id="PRO_5003256943" evidence="3">
    <location>
        <begin position="28"/>
        <end position="298"/>
    </location>
</feature>
<dbReference type="SUPFAM" id="SSF52833">
    <property type="entry name" value="Thioredoxin-like"/>
    <property type="match status" value="1"/>
</dbReference>
<dbReference type="eggNOG" id="COG0526">
    <property type="taxonomic scope" value="Bacteria"/>
</dbReference>
<sequence length="298" mass="32808">MIRVPSRIALPLLVTAVLFAGTLPVQAGSLHWESDYGKAKAQAIEESKPILAMFTATWCGPCRKMKSSTLSDATVERELAEHFVPLMVDVDRDRATSRKFGITAMPTIMVIDPSTERGETVRGFQSRSQFLSFLSRNKQDIQLASGTKQVPAKMEQTAASSLKAEKISAAELKSSGVEMLSTNCLVTVVKEGKLAEGKPEFAARVGDLAAQFSSRQQLDEFLAAPAKFWPELQGNCPVSFKDSGKTVRGEARWAVEYDDQLFFCHSREHALKFIENPSSYITEEVRVGLGATKEKVVR</sequence>
<dbReference type="RefSeq" id="WP_013630319.1">
    <property type="nucleotide sequence ID" value="NC_015174.1"/>
</dbReference>
<evidence type="ECO:0000256" key="3">
    <source>
        <dbReference type="SAM" id="SignalP"/>
    </source>
</evidence>